<evidence type="ECO:0000256" key="8">
    <source>
        <dbReference type="SAM" id="SignalP"/>
    </source>
</evidence>
<reference evidence="10 11" key="1">
    <citation type="journal article" date="2021" name="Sci. Rep.">
        <title>Chromosome anchoring in Senegalese sole (Solea senegalensis) reveals sex-associated markers and genome rearrangements in flatfish.</title>
        <authorList>
            <person name="Guerrero-Cozar I."/>
            <person name="Gomez-Garrido J."/>
            <person name="Berbel C."/>
            <person name="Martinez-Blanch J.F."/>
            <person name="Alioto T."/>
            <person name="Claros M.G."/>
            <person name="Gagnaire P.A."/>
            <person name="Manchado M."/>
        </authorList>
    </citation>
    <scope>NUCLEOTIDE SEQUENCE [LARGE SCALE GENOMIC DNA]</scope>
    <source>
        <strain evidence="10">Sse05_10M</strain>
    </source>
</reference>
<evidence type="ECO:0000256" key="2">
    <source>
        <dbReference type="ARBA" id="ARBA00022525"/>
    </source>
</evidence>
<dbReference type="InterPro" id="IPR014853">
    <property type="entry name" value="VWF/SSPO/ZAN-like_Cys-rich_dom"/>
</dbReference>
<keyword evidence="3 8" id="KW-0732">Signal</keyword>
<keyword evidence="2" id="KW-0964">Secreted</keyword>
<dbReference type="InterPro" id="IPR001846">
    <property type="entry name" value="VWF_type-D"/>
</dbReference>
<organism evidence="10 11">
    <name type="scientific">Solea senegalensis</name>
    <name type="common">Senegalese sole</name>
    <dbReference type="NCBI Taxonomy" id="28829"/>
    <lineage>
        <taxon>Eukaryota</taxon>
        <taxon>Metazoa</taxon>
        <taxon>Chordata</taxon>
        <taxon>Craniata</taxon>
        <taxon>Vertebrata</taxon>
        <taxon>Euteleostomi</taxon>
        <taxon>Actinopterygii</taxon>
        <taxon>Neopterygii</taxon>
        <taxon>Teleostei</taxon>
        <taxon>Neoteleostei</taxon>
        <taxon>Acanthomorphata</taxon>
        <taxon>Carangaria</taxon>
        <taxon>Pleuronectiformes</taxon>
        <taxon>Pleuronectoidei</taxon>
        <taxon>Soleidae</taxon>
        <taxon>Solea</taxon>
    </lineage>
</organism>
<dbReference type="PANTHER" id="PTHR11339">
    <property type="entry name" value="EXTRACELLULAR MATRIX GLYCOPROTEIN RELATED"/>
    <property type="match status" value="1"/>
</dbReference>
<evidence type="ECO:0000313" key="10">
    <source>
        <dbReference type="EMBL" id="KAG7472981.1"/>
    </source>
</evidence>
<evidence type="ECO:0000256" key="1">
    <source>
        <dbReference type="ARBA" id="ARBA00004613"/>
    </source>
</evidence>
<dbReference type="GO" id="GO:0005615">
    <property type="term" value="C:extracellular space"/>
    <property type="evidence" value="ECO:0007669"/>
    <property type="project" value="TreeGrafter"/>
</dbReference>
<dbReference type="Pfam" id="PF23244">
    <property type="entry name" value="VWF"/>
    <property type="match status" value="1"/>
</dbReference>
<proteinExistence type="predicted"/>
<dbReference type="InterPro" id="IPR050780">
    <property type="entry name" value="Mucin_vWF_Thrombospondin_sf"/>
</dbReference>
<keyword evidence="11" id="KW-1185">Reference proteome</keyword>
<evidence type="ECO:0000256" key="3">
    <source>
        <dbReference type="ARBA" id="ARBA00022729"/>
    </source>
</evidence>
<feature type="compositionally biased region" description="Low complexity" evidence="7">
    <location>
        <begin position="1454"/>
        <end position="1574"/>
    </location>
</feature>
<dbReference type="FunFam" id="2.10.25.10:FF:000674">
    <property type="entry name" value="Mucin-2"/>
    <property type="match status" value="1"/>
</dbReference>
<keyword evidence="6" id="KW-0325">Glycoprotein</keyword>
<dbReference type="Pfam" id="PF08742">
    <property type="entry name" value="C8"/>
    <property type="match status" value="3"/>
</dbReference>
<feature type="region of interest" description="Disordered" evidence="7">
    <location>
        <begin position="1329"/>
        <end position="1575"/>
    </location>
</feature>
<evidence type="ECO:0000256" key="7">
    <source>
        <dbReference type="SAM" id="MobiDB-lite"/>
    </source>
</evidence>
<keyword evidence="5" id="KW-1015">Disulfide bond</keyword>
<evidence type="ECO:0000313" key="11">
    <source>
        <dbReference type="Proteomes" id="UP000693946"/>
    </source>
</evidence>
<feature type="domain" description="VWFD" evidence="9">
    <location>
        <begin position="868"/>
        <end position="1037"/>
    </location>
</feature>
<dbReference type="EMBL" id="JAGKHQ010000112">
    <property type="protein sequence ID" value="KAG7472981.1"/>
    <property type="molecule type" value="Genomic_DNA"/>
</dbReference>
<feature type="chain" id="PRO_5043764639" evidence="8">
    <location>
        <begin position="24"/>
        <end position="1826"/>
    </location>
</feature>
<dbReference type="FunFam" id="2.10.25.10:FF:000153">
    <property type="entry name" value="MUC5B isoform 1"/>
    <property type="match status" value="1"/>
</dbReference>
<feature type="compositionally biased region" description="Low complexity" evidence="7">
    <location>
        <begin position="1329"/>
        <end position="1440"/>
    </location>
</feature>
<dbReference type="SMART" id="SM00216">
    <property type="entry name" value="VWD"/>
    <property type="match status" value="3"/>
</dbReference>
<evidence type="ECO:0000259" key="9">
    <source>
        <dbReference type="PROSITE" id="PS51233"/>
    </source>
</evidence>
<evidence type="ECO:0000256" key="5">
    <source>
        <dbReference type="ARBA" id="ARBA00023157"/>
    </source>
</evidence>
<dbReference type="InterPro" id="IPR058753">
    <property type="entry name" value="TIL_OTOGL_Mucin"/>
</dbReference>
<dbReference type="SMART" id="SM00832">
    <property type="entry name" value="C8"/>
    <property type="match status" value="3"/>
</dbReference>
<comment type="subcellular location">
    <subcellularLocation>
        <location evidence="1">Secreted</location>
    </subcellularLocation>
</comment>
<comment type="caution">
    <text evidence="10">The sequence shown here is derived from an EMBL/GenBank/DDBJ whole genome shotgun (WGS) entry which is preliminary data.</text>
</comment>
<dbReference type="InterPro" id="IPR001007">
    <property type="entry name" value="VWF_dom"/>
</dbReference>
<dbReference type="GO" id="GO:0031012">
    <property type="term" value="C:extracellular matrix"/>
    <property type="evidence" value="ECO:0007669"/>
    <property type="project" value="TreeGrafter"/>
</dbReference>
<evidence type="ECO:0000256" key="6">
    <source>
        <dbReference type="ARBA" id="ARBA00023180"/>
    </source>
</evidence>
<feature type="domain" description="VWFD" evidence="9">
    <location>
        <begin position="32"/>
        <end position="202"/>
    </location>
</feature>
<dbReference type="CDD" id="cd19941">
    <property type="entry name" value="TIL"/>
    <property type="match status" value="3"/>
</dbReference>
<dbReference type="InterPro" id="IPR002919">
    <property type="entry name" value="TIL_dom"/>
</dbReference>
<dbReference type="Pfam" id="PF25962">
    <property type="entry name" value="TIL_OTOGL_Mucin"/>
    <property type="match status" value="1"/>
</dbReference>
<feature type="domain" description="VWFD" evidence="9">
    <location>
        <begin position="393"/>
        <end position="574"/>
    </location>
</feature>
<feature type="compositionally biased region" description="Polar residues" evidence="7">
    <location>
        <begin position="1441"/>
        <end position="1453"/>
    </location>
</feature>
<dbReference type="Pfam" id="PF01826">
    <property type="entry name" value="TIL"/>
    <property type="match status" value="1"/>
</dbReference>
<dbReference type="SMART" id="SM00215">
    <property type="entry name" value="VWC_out"/>
    <property type="match status" value="2"/>
</dbReference>
<dbReference type="Proteomes" id="UP000693946">
    <property type="component" value="Unassembled WGS sequence"/>
</dbReference>
<dbReference type="PROSITE" id="PS51233">
    <property type="entry name" value="VWFD"/>
    <property type="match status" value="3"/>
</dbReference>
<keyword evidence="4" id="KW-0677">Repeat</keyword>
<sequence length="1826" mass="202795">MRWRCVWLSFFALSVDIVTNVQARLVRNHVSSICSTWGRNHFKTFDGDMYEFPTMCEYNLVSDCHDSFQEFSVHMRRKETDGNPTVSYVVVTISDLSFHISKSVVTVNAQLVEMPYYNAGVQVEKNAVYIKLQSKVGITVMWNGDDAVMVELDHDYANRTCGLCGDFNGVLLHNEFIHHGRKISPFEFGNRHRVHRPNDDCENPSEEEDESLAAEQLSDSCTQFQPFCMQMLSSGSWSSCTSLIDPEPYIQACVQDMCGCNVTNDFCVCSTLSEFSRLCSHAGGQPPNWRTPHFCDKQCPFNMVYQESGSPCMDTCSYRDTSSLCEDHKMDGCFCPPGTVFDDISERGCISQSECQCKDDKIYNSGEVNRQGQTECTCVMGSWSCKKQLEMPATCAVEEGSHVTTFDGKTFTFHGECHYTLAKVQSKDDKSPKFTILVQLIPCVNQEYDTCLKTLKLLLNNDKHNVLTFTSDGKVKQNSQIMSLPYQVQGVLYIFRASSFHILLQTSFGLQIQIQHVPMMQVYVSLEHSYRAKTQGLCGNYNMVLADDMKTPQGIVEGTAVTFSNSWKANHMCQDRTERLDDPCSLSVENEKYAQHWCALLLKTNATFAQCHSVVDPELYHKRCTYASCNCEKSEACLCAVLSSYARACASKGVFLTDWRDNVCDKYMRNCPMSQTFSYKHQRCQLTCKSLSSKQQSCITDFLPVDGCSCSEGLYLNENDICVPMAKCPCYYNEVQIKPGKSINIKDEHCVCSNGVLRCNSWRASSVCPFPKVFINCSTPGIAERGVQCARTCLNLDNDDCDSTECESGCYCPSGLIDDGKGFCVKESQCPCQHNGRLYAPGTQIPNQCNTCTCRSGRWECTEKRCPGTCVIYGSGHYKTFDQRMYAFNGQCEYVAVKNKCGNKTVQENFGVITENAPCGTTGTTCSKIVRVLLGRMEIKLSKGKHEEQDLGHGPQIQYRISKFGLYLVIESAIGLTVMWDRKTTVRILLEPQHSGEVCGLCGDFDGDGHDFITQNQMVVSSPVKFANSWKVSSGCRDMRMNVNPCEAEPKRHLWAKMTCSIITGETFKECHNKVEPHPFYDNCVTDACACDTGGDCECFCTAVAAYAQACNDAGVCVSWRTPKICPVFCDYYNGPQECKWHYNPCHTTCYKTCLNPQGNCSATLPLVEGCYPVCPEDRPIFDEDKEICVEECSGCFYNGTRYKENEVVYNVTDNLGMCYYAICINTTVIHENKTCTSSTVQPPTLTTILTTELLTTQTVPLITTEVTTTLFSTPQTQPSTTVSTKATTTLTTFETEITESPVPSTSPRTESVVTATTPLQTLTSTLQPTTTKESTTFPTTPFTKTAQPTSTTTPYTKYPTSTQEPTTTTESTSIPTTPATATTTAKSTTPHSEPSTSTLQPTTTMKSTSIATTPATATTQPTTIATTTLTTFETEITESPVPSTSPRTESVVTATTPLQTLTSTLQPTTTTESTSIPTTPATATTQPTTTATSTTPHSEPPTSTLQPTTRTESTSIPTTPAVTGTMPTSTTKSSTPFTEFPTSTQGPTTTTVSTSIPTTPATATTQPTNDNTSQYNANFNTKSTTPHRVSDFNSAANNHNRIYIHSNHTCDSNYTANYNSNIYNTSQANIHNGIYIHSNYTCCNRNNANFNYKIYNPLHRVSDFNSGANNHNSIYIHSNYTCYSNYTANCNSNINNTSQNNANFNHKIYNPIHRVSDFNSGANNHNSIYIHSNHTCYSNYTANYNSNINNTSQANIHNGIYIHSNYTCCNRNNANFNYKIYNPLHRISNFNSGANNHNSIYIHSNYTCDSNYTANYNSNIHNTSQ</sequence>
<protein>
    <submittedName>
        <fullName evidence="10">Mucin-2-like isoform X1</fullName>
    </submittedName>
</protein>
<gene>
    <name evidence="10" type="ORF">JOB18_031247</name>
</gene>
<name>A0AAV6PMD7_SOLSE</name>
<accession>A0AAV6PMD7</accession>
<dbReference type="PANTHER" id="PTHR11339:SF371">
    <property type="entry name" value="MUCIN-2"/>
    <property type="match status" value="1"/>
</dbReference>
<evidence type="ECO:0000256" key="4">
    <source>
        <dbReference type="ARBA" id="ARBA00022737"/>
    </source>
</evidence>
<dbReference type="Pfam" id="PF00094">
    <property type="entry name" value="VWD"/>
    <property type="match status" value="3"/>
</dbReference>
<feature type="signal peptide" evidence="8">
    <location>
        <begin position="1"/>
        <end position="23"/>
    </location>
</feature>